<sequence length="40" mass="4895">MVWELHQKQSIPYHFSYLKKEPNYKFISISKLLPMIQISK</sequence>
<organism evidence="1 2">
    <name type="scientific">Bacteroides xylanisolvens</name>
    <dbReference type="NCBI Taxonomy" id="371601"/>
    <lineage>
        <taxon>Bacteria</taxon>
        <taxon>Pseudomonadati</taxon>
        <taxon>Bacteroidota</taxon>
        <taxon>Bacteroidia</taxon>
        <taxon>Bacteroidales</taxon>
        <taxon>Bacteroidaceae</taxon>
        <taxon>Bacteroides</taxon>
    </lineage>
</organism>
<protein>
    <submittedName>
        <fullName evidence="1">Uncharacterized protein</fullName>
    </submittedName>
</protein>
<comment type="caution">
    <text evidence="1">The sequence shown here is derived from an EMBL/GenBank/DDBJ whole genome shotgun (WGS) entry which is preliminary data.</text>
</comment>
<gene>
    <name evidence="1" type="ORF">DW027_12225</name>
</gene>
<evidence type="ECO:0000313" key="2">
    <source>
        <dbReference type="Proteomes" id="UP000284495"/>
    </source>
</evidence>
<dbReference type="AlphaFoldDB" id="A0A415KLY8"/>
<proteinExistence type="predicted"/>
<dbReference type="Proteomes" id="UP000284495">
    <property type="component" value="Unassembled WGS sequence"/>
</dbReference>
<reference evidence="1 2" key="1">
    <citation type="submission" date="2018-08" db="EMBL/GenBank/DDBJ databases">
        <title>A genome reference for cultivated species of the human gut microbiota.</title>
        <authorList>
            <person name="Zou Y."/>
            <person name="Xue W."/>
            <person name="Luo G."/>
        </authorList>
    </citation>
    <scope>NUCLEOTIDE SEQUENCE [LARGE SCALE GENOMIC DNA]</scope>
    <source>
        <strain evidence="1 2">AF38-2</strain>
    </source>
</reference>
<dbReference type="EMBL" id="QROO01000014">
    <property type="protein sequence ID" value="RHL37290.1"/>
    <property type="molecule type" value="Genomic_DNA"/>
</dbReference>
<evidence type="ECO:0000313" key="1">
    <source>
        <dbReference type="EMBL" id="RHL37290.1"/>
    </source>
</evidence>
<name>A0A415KLY8_9BACE</name>
<accession>A0A415KLY8</accession>